<proteinExistence type="predicted"/>
<gene>
    <name evidence="1" type="ORF">SAMN05192534_1249</name>
</gene>
<name>A0A1G8IH93_9BACI</name>
<dbReference type="AlphaFoldDB" id="A0A1G8IH93"/>
<dbReference type="OrthoDB" id="6027534at2"/>
<dbReference type="Proteomes" id="UP000199163">
    <property type="component" value="Unassembled WGS sequence"/>
</dbReference>
<organism evidence="1 2">
    <name type="scientific">Alteribacillus persepolensis</name>
    <dbReference type="NCBI Taxonomy" id="568899"/>
    <lineage>
        <taxon>Bacteria</taxon>
        <taxon>Bacillati</taxon>
        <taxon>Bacillota</taxon>
        <taxon>Bacilli</taxon>
        <taxon>Bacillales</taxon>
        <taxon>Bacillaceae</taxon>
        <taxon>Alteribacillus</taxon>
    </lineage>
</organism>
<evidence type="ECO:0000313" key="1">
    <source>
        <dbReference type="EMBL" id="SDI17900.1"/>
    </source>
</evidence>
<keyword evidence="2" id="KW-1185">Reference proteome</keyword>
<dbReference type="RefSeq" id="WP_091275712.1">
    <property type="nucleotide sequence ID" value="NZ_FNDK01000024.1"/>
</dbReference>
<dbReference type="STRING" id="568899.SAMN05192534_1249"/>
<reference evidence="1 2" key="1">
    <citation type="submission" date="2016-10" db="EMBL/GenBank/DDBJ databases">
        <authorList>
            <person name="de Groot N.N."/>
        </authorList>
    </citation>
    <scope>NUCLEOTIDE SEQUENCE [LARGE SCALE GENOMIC DNA]</scope>
    <source>
        <strain evidence="1 2">DSM 21632</strain>
    </source>
</reference>
<dbReference type="EMBL" id="FNDK01000024">
    <property type="protein sequence ID" value="SDI17900.1"/>
    <property type="molecule type" value="Genomic_DNA"/>
</dbReference>
<protein>
    <submittedName>
        <fullName evidence="1">Uncharacterized protein</fullName>
    </submittedName>
</protein>
<sequence>MEDLKIEKIVEVSSGKEATHYLDEGWVLLSTGFVKGEVPGYDYHSYSLGYPKTKAVLNQLRDETKNKALDEDGIF</sequence>
<evidence type="ECO:0000313" key="2">
    <source>
        <dbReference type="Proteomes" id="UP000199163"/>
    </source>
</evidence>
<accession>A0A1G8IH93</accession>